<keyword evidence="2" id="KW-1185">Reference proteome</keyword>
<gene>
    <name evidence="1" type="ORF">MENTE1834_LOCUS46308</name>
</gene>
<dbReference type="Proteomes" id="UP001497535">
    <property type="component" value="Unassembled WGS sequence"/>
</dbReference>
<accession>A0ACB1B3M9</accession>
<evidence type="ECO:0000313" key="2">
    <source>
        <dbReference type="Proteomes" id="UP001497535"/>
    </source>
</evidence>
<evidence type="ECO:0000313" key="1">
    <source>
        <dbReference type="EMBL" id="CAK5118596.1"/>
    </source>
</evidence>
<protein>
    <submittedName>
        <fullName evidence="1">Uncharacterized protein</fullName>
    </submittedName>
</protein>
<reference evidence="1" key="1">
    <citation type="submission" date="2023-11" db="EMBL/GenBank/DDBJ databases">
        <authorList>
            <person name="Poullet M."/>
        </authorList>
    </citation>
    <scope>NUCLEOTIDE SEQUENCE</scope>
    <source>
        <strain evidence="1">E1834</strain>
    </source>
</reference>
<organism evidence="1 2">
    <name type="scientific">Meloidogyne enterolobii</name>
    <name type="common">Root-knot nematode worm</name>
    <name type="synonym">Meloidogyne mayaguensis</name>
    <dbReference type="NCBI Taxonomy" id="390850"/>
    <lineage>
        <taxon>Eukaryota</taxon>
        <taxon>Metazoa</taxon>
        <taxon>Ecdysozoa</taxon>
        <taxon>Nematoda</taxon>
        <taxon>Chromadorea</taxon>
        <taxon>Rhabditida</taxon>
        <taxon>Tylenchina</taxon>
        <taxon>Tylenchomorpha</taxon>
        <taxon>Tylenchoidea</taxon>
        <taxon>Meloidogynidae</taxon>
        <taxon>Meloidogyninae</taxon>
        <taxon>Meloidogyne</taxon>
    </lineage>
</organism>
<proteinExistence type="predicted"/>
<dbReference type="EMBL" id="CAVMJV010000165">
    <property type="protein sequence ID" value="CAK5118596.1"/>
    <property type="molecule type" value="Genomic_DNA"/>
</dbReference>
<sequence length="169" mass="19622">MLQYFWHFFVLYSFLILFTTFVEISSVNASGGINPESPKGEGSVVDHEKLKNVKDRAENGEAENYNKNLIKNLEPLIKEMVAKIVEIGNEEEFEGIILPFIKTITDIDNIQACFNKVIEIKMFDKSILQFFKNASTFERFVEYFNKRYEVIKNSKKTSKTLKNNLEVCL</sequence>
<comment type="caution">
    <text evidence="1">The sequence shown here is derived from an EMBL/GenBank/DDBJ whole genome shotgun (WGS) entry which is preliminary data.</text>
</comment>
<name>A0ACB1B3M9_MELEN</name>